<dbReference type="RefSeq" id="WP_125184835.1">
    <property type="nucleotide sequence ID" value="NZ_NPDP01000033.1"/>
</dbReference>
<organism evidence="1 2">
    <name type="scientific">Leptospira kmetyi</name>
    <dbReference type="NCBI Taxonomy" id="408139"/>
    <lineage>
        <taxon>Bacteria</taxon>
        <taxon>Pseudomonadati</taxon>
        <taxon>Spirochaetota</taxon>
        <taxon>Spirochaetia</taxon>
        <taxon>Leptospirales</taxon>
        <taxon>Leptospiraceae</taxon>
        <taxon>Leptospira</taxon>
    </lineage>
</organism>
<keyword evidence="2" id="KW-1185">Reference proteome</keyword>
<name>A0ABX4N774_9LEPT</name>
<sequence>MGVDASVYAMKSKSRFGVHREYNLISWRMFDEKNFVERLRNIHIGLSRAEMLEFLDYSIKWGFGPNNEVLKRDLEIVEKLLKWVNGKLQDEIFYECPDFEAEEFPSPGFSPDDFVNETEW</sequence>
<evidence type="ECO:0000313" key="2">
    <source>
        <dbReference type="Proteomes" id="UP000231919"/>
    </source>
</evidence>
<gene>
    <name evidence="1" type="ORF">CH378_16360</name>
</gene>
<dbReference type="Proteomes" id="UP000231919">
    <property type="component" value="Unassembled WGS sequence"/>
</dbReference>
<proteinExistence type="predicted"/>
<accession>A0ABX4N774</accession>
<reference evidence="1 2" key="1">
    <citation type="submission" date="2017-07" db="EMBL/GenBank/DDBJ databases">
        <title>Leptospira spp. isolated from tropical soils.</title>
        <authorList>
            <person name="Thibeaux R."/>
            <person name="Iraola G."/>
            <person name="Ferres I."/>
            <person name="Bierque E."/>
            <person name="Girault D."/>
            <person name="Soupe-Gilbert M.-E."/>
            <person name="Picardeau M."/>
            <person name="Goarant C."/>
        </authorList>
    </citation>
    <scope>NUCLEOTIDE SEQUENCE [LARGE SCALE GENOMIC DNA]</scope>
    <source>
        <strain evidence="1 2">JW2-C-B1</strain>
    </source>
</reference>
<dbReference type="EMBL" id="NPDP01000033">
    <property type="protein sequence ID" value="PJZ28771.1"/>
    <property type="molecule type" value="Genomic_DNA"/>
</dbReference>
<comment type="caution">
    <text evidence="1">The sequence shown here is derived from an EMBL/GenBank/DDBJ whole genome shotgun (WGS) entry which is preliminary data.</text>
</comment>
<evidence type="ECO:0000313" key="1">
    <source>
        <dbReference type="EMBL" id="PJZ28771.1"/>
    </source>
</evidence>
<protein>
    <submittedName>
        <fullName evidence="1">Uncharacterized protein</fullName>
    </submittedName>
</protein>